<dbReference type="InterPro" id="IPR035965">
    <property type="entry name" value="PAS-like_dom_sf"/>
</dbReference>
<dbReference type="CDD" id="cd00082">
    <property type="entry name" value="HisKA"/>
    <property type="match status" value="1"/>
</dbReference>
<dbReference type="Proteomes" id="UP000075670">
    <property type="component" value="Unassembled WGS sequence"/>
</dbReference>
<comment type="catalytic activity">
    <reaction evidence="1">
        <text>ATP + protein L-histidine = ADP + protein N-phospho-L-histidine.</text>
        <dbReference type="EC" id="2.7.13.3"/>
    </reaction>
</comment>
<dbReference type="CDD" id="cd13704">
    <property type="entry name" value="PBP2_HisK"/>
    <property type="match status" value="1"/>
</dbReference>
<evidence type="ECO:0000256" key="2">
    <source>
        <dbReference type="ARBA" id="ARBA00012438"/>
    </source>
</evidence>
<keyword evidence="4 11" id="KW-0808">Transferase</keyword>
<dbReference type="EMBL" id="LTBC01000001">
    <property type="protein sequence ID" value="KYH33899.1"/>
    <property type="molecule type" value="Genomic_DNA"/>
</dbReference>
<dbReference type="InterPro" id="IPR013767">
    <property type="entry name" value="PAS_fold"/>
</dbReference>
<dbReference type="InterPro" id="IPR004358">
    <property type="entry name" value="Sig_transdc_His_kin-like_C"/>
</dbReference>
<gene>
    <name evidence="11" type="primary">kinA</name>
    <name evidence="11" type="ORF">MOMUL_06170</name>
</gene>
<dbReference type="AlphaFoldDB" id="A0A151B1U3"/>
<dbReference type="InterPro" id="IPR036890">
    <property type="entry name" value="HATPase_C_sf"/>
</dbReference>
<dbReference type="InterPro" id="IPR000700">
    <property type="entry name" value="PAS-assoc_C"/>
</dbReference>
<dbReference type="GO" id="GO:0006355">
    <property type="term" value="P:regulation of DNA-templated transcription"/>
    <property type="evidence" value="ECO:0007669"/>
    <property type="project" value="InterPro"/>
</dbReference>
<dbReference type="PATRIC" id="fig|1122241.3.peg.651"/>
<dbReference type="Pfam" id="PF00497">
    <property type="entry name" value="SBP_bac_3"/>
    <property type="match status" value="1"/>
</dbReference>
<sequence length="581" mass="65818">MFTKLILRVCGDCRYPPFEFLNDDGVFKGFNVDILKAIGKEVGVEIYFRAMPWSEAIRAVQDGIFDAIQGMALSARRQDIFDFTEAYLVVSHSVFVLRDRYDILTLNDLKGLKVAVQKDDISYDLINTHLGSAKTFLHYIFTADQGEALNELIEGKVDAFIGNRLTGTYLAQKMGHIDKIRLVGQPISPQAYAIAVSRGRKQLVEIFNKGLRAIKENGVYDRICEKWFGLVAEDLNSHIIDSVDVGVIGLNRMGIITSINSYACKILNIKSHNLIGKYALETELVRYFDFGIVYETMATGKAFVDHEIEIKNGKQSLLSYNIFPLYGESNKVIGVVISLRDITLEKHLRENLARKDKMESLGMLLANIAHEIRNPIMAIKTFVEALPVQYGNPRFRAEMLKYVPMEIERLNKLVGELLQYARPRAPVRKWCNLNEIVNSVMVLFQGQVNSGIDFDVQIDTSLRIWADEQQLKQILINLILNATEAIKEKGKVKITAGKGQDGVWIEVEDDGCGISSEHLGHIFDPFYTTKEKGTGLGLFITYQLVKENHGDIRVFSQKGRGTRFKITFYQEVRYGENSDNR</sequence>
<dbReference type="Pfam" id="PF00512">
    <property type="entry name" value="HisKA"/>
    <property type="match status" value="1"/>
</dbReference>
<proteinExistence type="predicted"/>
<dbReference type="Gene3D" id="1.10.287.130">
    <property type="match status" value="1"/>
</dbReference>
<keyword evidence="7" id="KW-0067">ATP-binding</keyword>
<dbReference type="SUPFAM" id="SSF55874">
    <property type="entry name" value="ATPase domain of HSP90 chaperone/DNA topoisomerase II/histidine kinase"/>
    <property type="match status" value="1"/>
</dbReference>
<dbReference type="PROSITE" id="PS50109">
    <property type="entry name" value="HIS_KIN"/>
    <property type="match status" value="1"/>
</dbReference>
<dbReference type="InterPro" id="IPR003661">
    <property type="entry name" value="HisK_dim/P_dom"/>
</dbReference>
<keyword evidence="8" id="KW-0902">Two-component regulatory system</keyword>
<dbReference type="OrthoDB" id="9796330at2"/>
<evidence type="ECO:0000256" key="4">
    <source>
        <dbReference type="ARBA" id="ARBA00022679"/>
    </source>
</evidence>
<evidence type="ECO:0000256" key="8">
    <source>
        <dbReference type="ARBA" id="ARBA00023012"/>
    </source>
</evidence>
<dbReference type="EC" id="2.7.13.3" evidence="2"/>
<evidence type="ECO:0000313" key="11">
    <source>
        <dbReference type="EMBL" id="KYH33899.1"/>
    </source>
</evidence>
<protein>
    <recommendedName>
        <fullName evidence="2">histidine kinase</fullName>
        <ecNumber evidence="2">2.7.13.3</ecNumber>
    </recommendedName>
</protein>
<dbReference type="SMART" id="SM00062">
    <property type="entry name" value="PBPb"/>
    <property type="match status" value="1"/>
</dbReference>
<evidence type="ECO:0000256" key="3">
    <source>
        <dbReference type="ARBA" id="ARBA00022553"/>
    </source>
</evidence>
<evidence type="ECO:0000313" key="12">
    <source>
        <dbReference type="Proteomes" id="UP000075670"/>
    </source>
</evidence>
<evidence type="ECO:0000256" key="6">
    <source>
        <dbReference type="ARBA" id="ARBA00022777"/>
    </source>
</evidence>
<feature type="domain" description="PAC" evidence="10">
    <location>
        <begin position="302"/>
        <end position="354"/>
    </location>
</feature>
<name>A0A151B1U3_9FIRM</name>
<evidence type="ECO:0000256" key="1">
    <source>
        <dbReference type="ARBA" id="ARBA00000085"/>
    </source>
</evidence>
<dbReference type="InterPro" id="IPR003594">
    <property type="entry name" value="HATPase_dom"/>
</dbReference>
<organism evidence="11 12">
    <name type="scientific">Moorella mulderi DSM 14980</name>
    <dbReference type="NCBI Taxonomy" id="1122241"/>
    <lineage>
        <taxon>Bacteria</taxon>
        <taxon>Bacillati</taxon>
        <taxon>Bacillota</taxon>
        <taxon>Clostridia</taxon>
        <taxon>Neomoorellales</taxon>
        <taxon>Neomoorellaceae</taxon>
        <taxon>Neomoorella</taxon>
    </lineage>
</organism>
<dbReference type="PRINTS" id="PR00344">
    <property type="entry name" value="BCTRLSENSOR"/>
</dbReference>
<keyword evidence="12" id="KW-1185">Reference proteome</keyword>
<dbReference type="SUPFAM" id="SSF55785">
    <property type="entry name" value="PYP-like sensor domain (PAS domain)"/>
    <property type="match status" value="1"/>
</dbReference>
<dbReference type="InterPro" id="IPR000014">
    <property type="entry name" value="PAS"/>
</dbReference>
<comment type="caution">
    <text evidence="11">The sequence shown here is derived from an EMBL/GenBank/DDBJ whole genome shotgun (WGS) entry which is preliminary data.</text>
</comment>
<dbReference type="PANTHER" id="PTHR43065:SF10">
    <property type="entry name" value="PEROXIDE STRESS-ACTIVATED HISTIDINE KINASE MAK3"/>
    <property type="match status" value="1"/>
</dbReference>
<accession>A0A151B1U3</accession>
<dbReference type="CDD" id="cd00130">
    <property type="entry name" value="PAS"/>
    <property type="match status" value="1"/>
</dbReference>
<dbReference type="GO" id="GO:0005524">
    <property type="term" value="F:ATP binding"/>
    <property type="evidence" value="ECO:0007669"/>
    <property type="project" value="UniProtKB-KW"/>
</dbReference>
<dbReference type="NCBIfam" id="TIGR00229">
    <property type="entry name" value="sensory_box"/>
    <property type="match status" value="1"/>
</dbReference>
<evidence type="ECO:0000259" key="9">
    <source>
        <dbReference type="PROSITE" id="PS50109"/>
    </source>
</evidence>
<dbReference type="Gene3D" id="3.40.190.10">
    <property type="entry name" value="Periplasmic binding protein-like II"/>
    <property type="match status" value="2"/>
</dbReference>
<dbReference type="SMART" id="SM00387">
    <property type="entry name" value="HATPase_c"/>
    <property type="match status" value="1"/>
</dbReference>
<evidence type="ECO:0000256" key="7">
    <source>
        <dbReference type="ARBA" id="ARBA00022840"/>
    </source>
</evidence>
<feature type="domain" description="Histidine kinase" evidence="9">
    <location>
        <begin position="367"/>
        <end position="572"/>
    </location>
</feature>
<reference evidence="11 12" key="1">
    <citation type="submission" date="2016-02" db="EMBL/GenBank/DDBJ databases">
        <title>Genome sequence of Moorella mulderi DSM 14980.</title>
        <authorList>
            <person name="Poehlein A."/>
            <person name="Daniel R."/>
        </authorList>
    </citation>
    <scope>NUCLEOTIDE SEQUENCE [LARGE SCALE GENOMIC DNA]</scope>
    <source>
        <strain evidence="11 12">DSM 14980</strain>
    </source>
</reference>
<dbReference type="PROSITE" id="PS50113">
    <property type="entry name" value="PAC"/>
    <property type="match status" value="1"/>
</dbReference>
<evidence type="ECO:0000256" key="5">
    <source>
        <dbReference type="ARBA" id="ARBA00022741"/>
    </source>
</evidence>
<dbReference type="GO" id="GO:0000155">
    <property type="term" value="F:phosphorelay sensor kinase activity"/>
    <property type="evidence" value="ECO:0007669"/>
    <property type="project" value="InterPro"/>
</dbReference>
<dbReference type="InterPro" id="IPR036097">
    <property type="entry name" value="HisK_dim/P_sf"/>
</dbReference>
<keyword evidence="5" id="KW-0547">Nucleotide-binding</keyword>
<dbReference type="Pfam" id="PF02518">
    <property type="entry name" value="HATPase_c"/>
    <property type="match status" value="1"/>
</dbReference>
<keyword evidence="3" id="KW-0597">Phosphoprotein</keyword>
<dbReference type="Gene3D" id="3.30.565.10">
    <property type="entry name" value="Histidine kinase-like ATPase, C-terminal domain"/>
    <property type="match status" value="1"/>
</dbReference>
<dbReference type="PANTHER" id="PTHR43065">
    <property type="entry name" value="SENSOR HISTIDINE KINASE"/>
    <property type="match status" value="1"/>
</dbReference>
<dbReference type="InterPro" id="IPR001638">
    <property type="entry name" value="Solute-binding_3/MltF_N"/>
</dbReference>
<keyword evidence="6 11" id="KW-0418">Kinase</keyword>
<evidence type="ECO:0000259" key="10">
    <source>
        <dbReference type="PROSITE" id="PS50113"/>
    </source>
</evidence>
<dbReference type="Gene3D" id="3.30.450.20">
    <property type="entry name" value="PAS domain"/>
    <property type="match status" value="1"/>
</dbReference>
<dbReference type="SUPFAM" id="SSF47384">
    <property type="entry name" value="Homodimeric domain of signal transducing histidine kinase"/>
    <property type="match status" value="1"/>
</dbReference>
<dbReference type="SMART" id="SM00388">
    <property type="entry name" value="HisKA"/>
    <property type="match status" value="1"/>
</dbReference>
<dbReference type="Pfam" id="PF00989">
    <property type="entry name" value="PAS"/>
    <property type="match status" value="1"/>
</dbReference>
<dbReference type="SUPFAM" id="SSF53850">
    <property type="entry name" value="Periplasmic binding protein-like II"/>
    <property type="match status" value="1"/>
</dbReference>
<dbReference type="RefSeq" id="WP_062281261.1">
    <property type="nucleotide sequence ID" value="NZ_LTBC01000001.1"/>
</dbReference>
<dbReference type="InterPro" id="IPR005467">
    <property type="entry name" value="His_kinase_dom"/>
</dbReference>